<dbReference type="Proteomes" id="UP000236655">
    <property type="component" value="Chromosome"/>
</dbReference>
<feature type="signal peptide" evidence="1">
    <location>
        <begin position="1"/>
        <end position="18"/>
    </location>
</feature>
<reference evidence="3" key="1">
    <citation type="submission" date="2017-11" db="EMBL/GenBank/DDBJ databases">
        <authorList>
            <person name="Chan K.G."/>
            <person name="Lee L.S."/>
        </authorList>
    </citation>
    <scope>NUCLEOTIDE SEQUENCE [LARGE SCALE GENOMIC DNA]</scope>
    <source>
        <strain evidence="3">DSM 100970</strain>
    </source>
</reference>
<keyword evidence="1" id="KW-0732">Signal</keyword>
<accession>A0A2I7N5F0</accession>
<proteinExistence type="predicted"/>
<evidence type="ECO:0000313" key="2">
    <source>
        <dbReference type="EMBL" id="AUR51651.1"/>
    </source>
</evidence>
<keyword evidence="3" id="KW-1185">Reference proteome</keyword>
<organism evidence="2 3">
    <name type="scientific">Aquella oligotrophica</name>
    <dbReference type="NCBI Taxonomy" id="2067065"/>
    <lineage>
        <taxon>Bacteria</taxon>
        <taxon>Pseudomonadati</taxon>
        <taxon>Pseudomonadota</taxon>
        <taxon>Betaproteobacteria</taxon>
        <taxon>Neisseriales</taxon>
        <taxon>Neisseriaceae</taxon>
        <taxon>Aquella</taxon>
    </lineage>
</organism>
<dbReference type="EMBL" id="CP024847">
    <property type="protein sequence ID" value="AUR51651.1"/>
    <property type="molecule type" value="Genomic_DNA"/>
</dbReference>
<sequence length="376" mass="40156">MHLRKFLPIIIYSAGMLAACQSGSAASQNNTDPGTPGYDESIPLATQYLSSDSYSCNALPVCQTPSPDYLSCVSSVALANCNNLQGLNQNGMTLNDSRNSYAAGFSQNFSATGITPGWQTSESANQTLFAAYTITYNPDPSAPANSIGYPVQDQAIQQYAASQESVSTCTYYVDNNTKSFSPWVSHCSAFAEWAVSSVFNQDIPPLQPRGDLGYDWCGLADANSQGLASGANNWTNVESSSFAGNYSSAPAVAQALANAGCGVVANFYNSSGAGHIAVILPNTWQQAESMQGVSMQLTNPNYPYNVAVVDSSSFQQFLQMNGPEEMQAGLYNFQHTTVFNGFYTELNPPLAPATDPQIADNFAGIIYYYNTATCSY</sequence>
<gene>
    <name evidence="2" type="ORF">CUN60_04875</name>
</gene>
<name>A0A2I7N5F0_9NEIS</name>
<feature type="chain" id="PRO_5014475750" evidence="1">
    <location>
        <begin position="19"/>
        <end position="376"/>
    </location>
</feature>
<dbReference type="PROSITE" id="PS51257">
    <property type="entry name" value="PROKAR_LIPOPROTEIN"/>
    <property type="match status" value="1"/>
</dbReference>
<dbReference type="KEGG" id="nba:CUN60_04875"/>
<dbReference type="Gene3D" id="3.90.1720.10">
    <property type="entry name" value="endopeptidase domain like (from Nostoc punctiforme)"/>
    <property type="match status" value="1"/>
</dbReference>
<evidence type="ECO:0000313" key="3">
    <source>
        <dbReference type="Proteomes" id="UP000236655"/>
    </source>
</evidence>
<dbReference type="AlphaFoldDB" id="A0A2I7N5F0"/>
<protein>
    <submittedName>
        <fullName evidence="2">Uncharacterized protein</fullName>
    </submittedName>
</protein>
<evidence type="ECO:0000256" key="1">
    <source>
        <dbReference type="SAM" id="SignalP"/>
    </source>
</evidence>
<dbReference type="RefSeq" id="WP_102950950.1">
    <property type="nucleotide sequence ID" value="NZ_CP024847.1"/>
</dbReference>